<sequence>MSDHLEYEINKELGECYLFMGDLDKAEEYYCKAASSNGIHPDPYMGLATIAVQRGNLAVAMTHYQKAASIGPSDKAEAGIGLIAMEHGQYGEAFARFHTSLTLNPENMVAVFGLIQTGYVLDRLAEVTPHLENFLAVNPLKDDIRFALAGCLTSLGRHADAGRHLETLMTRDPGNTAARELYEHLALAS</sequence>
<dbReference type="PANTHER" id="PTHR44186">
    <property type="match status" value="1"/>
</dbReference>
<dbReference type="PROSITE" id="PS50005">
    <property type="entry name" value="TPR"/>
    <property type="match status" value="1"/>
</dbReference>
<dbReference type="InterPro" id="IPR019734">
    <property type="entry name" value="TPR_rpt"/>
</dbReference>
<keyword evidence="5" id="KW-1185">Reference proteome</keyword>
<dbReference type="Proteomes" id="UP000016587">
    <property type="component" value="Chromosome"/>
</dbReference>
<dbReference type="PANTHER" id="PTHR44186:SF1">
    <property type="entry name" value="BARDET-BIEDL SYNDROME 4 PROTEIN"/>
    <property type="match status" value="1"/>
</dbReference>
<evidence type="ECO:0000256" key="3">
    <source>
        <dbReference type="PROSITE-ProRule" id="PRU00339"/>
    </source>
</evidence>
<dbReference type="KEGG" id="dgg:DGI_0509"/>
<proteinExistence type="predicted"/>
<reference evidence="4 5" key="1">
    <citation type="journal article" date="2013" name="J. Bacteriol.">
        <title>Roles of HynAB and Ech, the only two hydrogenases found in the model sulfate reducer Desulfovibrio gigas.</title>
        <authorList>
            <person name="Morais-Silva F.O."/>
            <person name="Santos C.I."/>
            <person name="Rodrigues R."/>
            <person name="Pereira I.A."/>
            <person name="Rodrigues-Pousada C."/>
        </authorList>
    </citation>
    <scope>NUCLEOTIDE SEQUENCE [LARGE SCALE GENOMIC DNA]</scope>
    <source>
        <strain evidence="5">ATCC 19364 / DSM 1382 / NCIMB 9332 / VKM B-1759</strain>
    </source>
</reference>
<name>T2G803_MEGG1</name>
<evidence type="ECO:0000256" key="2">
    <source>
        <dbReference type="ARBA" id="ARBA00022803"/>
    </source>
</evidence>
<evidence type="ECO:0000313" key="5">
    <source>
        <dbReference type="Proteomes" id="UP000016587"/>
    </source>
</evidence>
<dbReference type="Pfam" id="PF13432">
    <property type="entry name" value="TPR_16"/>
    <property type="match status" value="1"/>
</dbReference>
<keyword evidence="2 3" id="KW-0802">TPR repeat</keyword>
<dbReference type="InterPro" id="IPR011990">
    <property type="entry name" value="TPR-like_helical_dom_sf"/>
</dbReference>
<dbReference type="Gene3D" id="1.25.40.10">
    <property type="entry name" value="Tetratricopeptide repeat domain"/>
    <property type="match status" value="1"/>
</dbReference>
<dbReference type="RefSeq" id="WP_021759060.1">
    <property type="nucleotide sequence ID" value="NC_022444.1"/>
</dbReference>
<dbReference type="eggNOG" id="COG0457">
    <property type="taxonomic scope" value="Bacteria"/>
</dbReference>
<evidence type="ECO:0000256" key="1">
    <source>
        <dbReference type="ARBA" id="ARBA00022737"/>
    </source>
</evidence>
<dbReference type="SMART" id="SM00028">
    <property type="entry name" value="TPR"/>
    <property type="match status" value="3"/>
</dbReference>
<accession>T2G803</accession>
<dbReference type="PATRIC" id="fig|1121448.10.peg.504"/>
<dbReference type="EMBL" id="CP006585">
    <property type="protein sequence ID" value="AGW12418.1"/>
    <property type="molecule type" value="Genomic_DNA"/>
</dbReference>
<reference evidence="5" key="2">
    <citation type="submission" date="2013-07" db="EMBL/GenBank/DDBJ databases">
        <authorList>
            <person name="Morais-Silva F.O."/>
            <person name="Rezende A.M."/>
            <person name="Pimentel C."/>
            <person name="Resende D.M."/>
            <person name="Santos C.I."/>
            <person name="Clemente C."/>
            <person name="de Oliveira L.M."/>
            <person name="da Silva S.M."/>
            <person name="Costa D.A."/>
            <person name="Varela-Raposo A."/>
            <person name="Horacio E.C.A."/>
            <person name="Matos M."/>
            <person name="Flores O."/>
            <person name="Ruiz J.C."/>
            <person name="Rodrigues-Pousada C."/>
        </authorList>
    </citation>
    <scope>NUCLEOTIDE SEQUENCE [LARGE SCALE GENOMIC DNA]</scope>
    <source>
        <strain evidence="5">ATCC 19364 / DSM 1382 / NCIMB 9332 / VKM B-1759</strain>
    </source>
</reference>
<organism evidence="4 5">
    <name type="scientific">Megalodesulfovibrio gigas (strain ATCC 19364 / DSM 1382 / NCIMB 9332 / VKM B-1759)</name>
    <name type="common">Desulfovibrio gigas</name>
    <dbReference type="NCBI Taxonomy" id="1121448"/>
    <lineage>
        <taxon>Bacteria</taxon>
        <taxon>Pseudomonadati</taxon>
        <taxon>Thermodesulfobacteriota</taxon>
        <taxon>Desulfovibrionia</taxon>
        <taxon>Desulfovibrionales</taxon>
        <taxon>Desulfovibrionaceae</taxon>
        <taxon>Megalodesulfovibrio</taxon>
    </lineage>
</organism>
<protein>
    <submittedName>
        <fullName evidence="4">Uncharacterized protein</fullName>
    </submittedName>
</protein>
<gene>
    <name evidence="4" type="ORF">DGI_0509</name>
</gene>
<dbReference type="SUPFAM" id="SSF48452">
    <property type="entry name" value="TPR-like"/>
    <property type="match status" value="1"/>
</dbReference>
<keyword evidence="1" id="KW-0677">Repeat</keyword>
<dbReference type="AlphaFoldDB" id="T2G803"/>
<dbReference type="OrthoDB" id="5452667at2"/>
<dbReference type="STRING" id="1121448.DGI_0509"/>
<feature type="repeat" description="TPR" evidence="3">
    <location>
        <begin position="74"/>
        <end position="107"/>
    </location>
</feature>
<dbReference type="Pfam" id="PF14559">
    <property type="entry name" value="TPR_19"/>
    <property type="match status" value="1"/>
</dbReference>
<evidence type="ECO:0000313" key="4">
    <source>
        <dbReference type="EMBL" id="AGW12418.1"/>
    </source>
</evidence>
<dbReference type="HOGENOM" id="CLU_1445526_0_0_7"/>